<feature type="domain" description="EGF-like" evidence="7">
    <location>
        <begin position="421"/>
        <end position="463"/>
    </location>
</feature>
<evidence type="ECO:0000256" key="6">
    <source>
        <dbReference type="SAM" id="SignalP"/>
    </source>
</evidence>
<dbReference type="GO" id="GO:0007219">
    <property type="term" value="P:Notch signaling pathway"/>
    <property type="evidence" value="ECO:0007669"/>
    <property type="project" value="TreeGrafter"/>
</dbReference>
<organism evidence="8 9">
    <name type="scientific">Toxoplasma gondii</name>
    <dbReference type="NCBI Taxonomy" id="5811"/>
    <lineage>
        <taxon>Eukaryota</taxon>
        <taxon>Sar</taxon>
        <taxon>Alveolata</taxon>
        <taxon>Apicomplexa</taxon>
        <taxon>Conoidasida</taxon>
        <taxon>Coccidia</taxon>
        <taxon>Eucoccidiorida</taxon>
        <taxon>Eimeriorina</taxon>
        <taxon>Sarcocystidae</taxon>
        <taxon>Toxoplasma</taxon>
    </lineage>
</organism>
<dbReference type="PANTHER" id="PTHR12916">
    <property type="entry name" value="CYTOCHROME C OXIDASE POLYPEPTIDE VIC-2"/>
    <property type="match status" value="1"/>
</dbReference>
<dbReference type="PROSITE" id="PS01186">
    <property type="entry name" value="EGF_2"/>
    <property type="match status" value="9"/>
</dbReference>
<feature type="signal peptide" evidence="6">
    <location>
        <begin position="1"/>
        <end position="30"/>
    </location>
</feature>
<feature type="domain" description="EGF-like" evidence="7">
    <location>
        <begin position="1213"/>
        <end position="1255"/>
    </location>
</feature>
<dbReference type="InterPro" id="IPR000742">
    <property type="entry name" value="EGF"/>
</dbReference>
<feature type="domain" description="EGF-like" evidence="7">
    <location>
        <begin position="1865"/>
        <end position="1907"/>
    </location>
</feature>
<dbReference type="GO" id="GO:0005112">
    <property type="term" value="F:Notch binding"/>
    <property type="evidence" value="ECO:0007669"/>
    <property type="project" value="TreeGrafter"/>
</dbReference>
<dbReference type="PANTHER" id="PTHR12916:SF4">
    <property type="entry name" value="UNINFLATABLE, ISOFORM C"/>
    <property type="match status" value="1"/>
</dbReference>
<feature type="domain" description="EGF-like" evidence="7">
    <location>
        <begin position="1472"/>
        <end position="1514"/>
    </location>
</feature>
<feature type="domain" description="EGF-like" evidence="7">
    <location>
        <begin position="1080"/>
        <end position="1122"/>
    </location>
</feature>
<keyword evidence="3" id="KW-0677">Repeat</keyword>
<evidence type="ECO:0000256" key="3">
    <source>
        <dbReference type="ARBA" id="ARBA00022737"/>
    </source>
</evidence>
<evidence type="ECO:0000256" key="2">
    <source>
        <dbReference type="ARBA" id="ARBA00022729"/>
    </source>
</evidence>
<dbReference type="GO" id="GO:0005509">
    <property type="term" value="F:calcium ion binding"/>
    <property type="evidence" value="ECO:0007669"/>
    <property type="project" value="InterPro"/>
</dbReference>
<reference evidence="8 9" key="1">
    <citation type="submission" date="2020-03" db="EMBL/GenBank/DDBJ databases">
        <title>Genome sequence of Toxoplasma gondii RH-88 strain.</title>
        <authorList>
            <person name="Lorenzi H.A."/>
            <person name="Venepally P."/>
            <person name="Rozenberg A."/>
            <person name="Sibley D."/>
        </authorList>
    </citation>
    <scope>NUCLEOTIDE SEQUENCE [LARGE SCALE GENOMIC DNA]</scope>
    <source>
        <strain evidence="8 9">RH-88</strain>
    </source>
</reference>
<dbReference type="SUPFAM" id="SSF57184">
    <property type="entry name" value="Growth factor receptor domain"/>
    <property type="match status" value="2"/>
</dbReference>
<keyword evidence="9" id="KW-1185">Reference proteome</keyword>
<feature type="domain" description="EGF-like" evidence="7">
    <location>
        <begin position="552"/>
        <end position="594"/>
    </location>
</feature>
<accession>A0A7J6K3C5</accession>
<feature type="disulfide bond" evidence="5">
    <location>
        <begin position="1568"/>
        <end position="1585"/>
    </location>
</feature>
<evidence type="ECO:0000259" key="7">
    <source>
        <dbReference type="PROSITE" id="PS50026"/>
    </source>
</evidence>
<evidence type="ECO:0000256" key="4">
    <source>
        <dbReference type="ARBA" id="ARBA00023157"/>
    </source>
</evidence>
<protein>
    <submittedName>
        <fullName evidence="8">EGF family domain-containing protein</fullName>
    </submittedName>
</protein>
<gene>
    <name evidence="8" type="ORF">TGRH88_073470</name>
</gene>
<keyword evidence="4 5" id="KW-1015">Disulfide bond</keyword>
<feature type="domain" description="EGF-like" evidence="7">
    <location>
        <begin position="685"/>
        <end position="727"/>
    </location>
</feature>
<keyword evidence="1 5" id="KW-0245">EGF-like domain</keyword>
<dbReference type="InterPro" id="IPR009030">
    <property type="entry name" value="Growth_fac_rcpt_cys_sf"/>
</dbReference>
<feature type="domain" description="EGF-like" evidence="7">
    <location>
        <begin position="98"/>
        <end position="136"/>
    </location>
</feature>
<evidence type="ECO:0000313" key="8">
    <source>
        <dbReference type="EMBL" id="KAF4641537.1"/>
    </source>
</evidence>
<dbReference type="SMART" id="SM00181">
    <property type="entry name" value="EGF"/>
    <property type="match status" value="37"/>
</dbReference>
<dbReference type="VEuPathDB" id="ToxoDB:TGME49_255460"/>
<feature type="domain" description="EGF-like" evidence="7">
    <location>
        <begin position="1603"/>
        <end position="1645"/>
    </location>
</feature>
<feature type="domain" description="EGF-like" evidence="7">
    <location>
        <begin position="288"/>
        <end position="330"/>
    </location>
</feature>
<name>A0A7J6K3C5_TOXGO</name>
<dbReference type="PROSITE" id="PS50026">
    <property type="entry name" value="EGF_3"/>
    <property type="match status" value="14"/>
</dbReference>
<evidence type="ECO:0000256" key="1">
    <source>
        <dbReference type="ARBA" id="ARBA00022536"/>
    </source>
</evidence>
<feature type="chain" id="PRO_5029783662" evidence="6">
    <location>
        <begin position="31"/>
        <end position="2157"/>
    </location>
</feature>
<dbReference type="Proteomes" id="UP000557509">
    <property type="component" value="Unassembled WGS sequence"/>
</dbReference>
<dbReference type="SMART" id="SM00179">
    <property type="entry name" value="EGF_CA"/>
    <property type="match status" value="9"/>
</dbReference>
<feature type="domain" description="EGF-like" evidence="7">
    <location>
        <begin position="1560"/>
        <end position="1597"/>
    </location>
</feature>
<keyword evidence="2 6" id="KW-0732">Signal</keyword>
<comment type="caution">
    <text evidence="5">Lacks conserved residue(s) required for the propagation of feature annotation.</text>
</comment>
<feature type="domain" description="EGF-like" evidence="7">
    <location>
        <begin position="949"/>
        <end position="991"/>
    </location>
</feature>
<comment type="caution">
    <text evidence="8">The sequence shown here is derived from an EMBL/GenBank/DDBJ whole genome shotgun (WGS) entry which is preliminary data.</text>
</comment>
<feature type="domain" description="EGF-like" evidence="7">
    <location>
        <begin position="1733"/>
        <end position="1775"/>
    </location>
</feature>
<sequence length="2157" mass="230570">MRVPGARSLWRQFLLAGGCVATCIVHDASAIHERGLHFLAQSGSTHQLTDNTAPPSLFALSNYARGRQIDDVGQAAGGSGVTDVDPESSAKPQHAYIGAGSCESNPCGEDADCTENSLGHACTCHLGFFWDGQLCISIREHHMCAPGQPVDLNVRNEYECECIPGYVVGTGTAPNGAAVETCVVETCPDGYYRDGDSCKLPTNDLCEPGRLGPQTNPNEYTCKCPATHFVETFVGDGNINLQRCTPDPCYGQCSSGTCTRSTSEESGFTCECPEHYSVVTVGDKQVCQAGPCAENPCGDPEIGHTCRATSDTEYTCSCAPGYVFNGVTCAESSANPCYPGTVATTDGLGGYTCNCTAGYMAEDIEDSGDVTQQRCIEDVCYNKCDNGTCSRTPRLGSDSAYRCECHEGYDVKRNDQGEYCEAIGCSSNPCGPPEEGHQCSVSGDNGYACTCASKYFFNGTECEKATNALCSPGRLGAQANTNEYTCKCPATHFVETFVGDGNVNLQRCTPDPCYGQCSSGTCTRSTSEESGFTCECPEHYSVVTVGDKQVCQAGPCAENPCGDPEIGHTCRATSDTEYTCSCAPGYVFNGVTCAESSANPCYPGTVATTDGLGGYTCNCTAGYMAEDIEDSGDVTQQRCIEDVCYNKCDNGTCSRTPRLGSDSAYRCECHEGYDVKRNDQGEYCEAIGCSSNPCGPPEEGHQCSVSGDNGYACTCASKYFFNGTECEKATNALCSPGRLGAQANTNEYTCKCPATHFVETFVGDGNVNLQRCTPDPCYGQCSSGTCTRSTSEESGFTCECPEHYSVVTVGDKQVCQAGPCAENPCGDPEIGHTCRATSDTEYTCSCAPGYVFNGVTCAESSANPCYPGTVATTDELGGYTCNCTAGYMAENIEDSGDVTQQRCIEDVCYNKCDNGTCSRTPRLGSDSAYRCECHEGYDVKRNDQGEYCEAIGCSSNPCGPPEEGHQCSVSGDNGYACTCASKYFFNGTECEKATNALCSPGRLGTQANTNEYTCKCPATHFVETFVGDGNVNLQRCTPDPCYGQCSSGTCTRSTSEESGFTCECPEHYSVVTVGDKQVCQAGPCAENPCGDPEIGHTCRATSDTEYTCSCAPGYVFNGVTCAESSANPCYPGTVATTDGLGGYTCNCTAGYMAEDIEDSGDVTQQRCIEDVCYNKCDNGTCSRTPRLGSDSAYRCECHEGYDVKRNDQGEYCEAIGCSSNPCGPPEEGHQCSVSGDNGYACTCASKYFFNGTECEKATNALCSPGRLGAQANTNEYTCKCPATHFVETFVGDGNVNLQRCTPDPCYGQCSSGTCTRSTSEESGFTCECPEHYSVVTVGDKQVCKAVSCAQNPCGNPEMHTCTRFGDTDYMCFCAAGYYFDGFTCKVLTGDLCWPGELGTQETRNSYTCSCPDGYNRDKYLSDGGVTLERCLEDVCYNKCDNGNCIEVNGETRTYRCQCNEGYSPDQSGKNCVRDQCSTSPCGPSSLGHQCTNEEDGTYSCICANGYYLNGNTCEMAINLRCFPGVLGTQLRPNEYTCNCTPPYIAQDFEAAGGVTLQKCVRDPCSGQCAHGTCTQSSETSWGYTCNCDTHYTLEETEHGQYCRGDPCASSPCGNEDDGHQCTSPDESTYSCQCSQGFYFDGGKCQRVSEDLCEHGSLGTLTANQYTCNCDEGYVAQDFDVAENVTLQRCIADVCYRQCDHGECRVDDSRDGGYACTCSEGYSVASTPEGEFCQEDPCSLNPCGWPDRADSCENTAESSYACTCAAGYYYDGQTCQEATDDLCTPGWLGEQTHVNAYTCTCPSGTVVEDFEGAGQVTLQKCVADTCLHDRCSPGSCTPNHSAPFGYECTCGPGLSLEMTQDGPMCAHDPCSLSPCGSPEANHICVNLVGEEYACTCASGYYLNGNSCAPLSDSLCAPGNVQQDDVNTYTCVCPDSHQLQEFTGPAGLPVQRCVADICGDQCDPGSCSHDKTKNGWYTCTCLPGFLSQPGAPVTGGEKCVPDECPLEDCGLENVKYCLRVNGAPQCFCNDGYYYNKFTAQCTLENPCDYDVCGASEAVENCNFLGGGKWTCECRPGFRVETSARDEQSCVRASFCDGDPCGPPDVNSHVTLETHTCQTKVDRPGGERRRIPFLGFQKDREKRHRSELTLDRKTLAQASR</sequence>
<dbReference type="EMBL" id="JAAUHK010000194">
    <property type="protein sequence ID" value="KAF4641537.1"/>
    <property type="molecule type" value="Genomic_DNA"/>
</dbReference>
<dbReference type="InterPro" id="IPR001881">
    <property type="entry name" value="EGF-like_Ca-bd_dom"/>
</dbReference>
<dbReference type="Gene3D" id="2.90.20.10">
    <property type="entry name" value="Plasmodium vivax P25 domain"/>
    <property type="match status" value="8"/>
</dbReference>
<dbReference type="Gene3D" id="2.10.25.10">
    <property type="entry name" value="Laminin"/>
    <property type="match status" value="5"/>
</dbReference>
<evidence type="ECO:0000256" key="5">
    <source>
        <dbReference type="PROSITE-ProRule" id="PRU00076"/>
    </source>
</evidence>
<proteinExistence type="predicted"/>
<feature type="domain" description="EGF-like" evidence="7">
    <location>
        <begin position="816"/>
        <end position="858"/>
    </location>
</feature>
<dbReference type="VEuPathDB" id="ToxoDB:TGME49_321800"/>
<evidence type="ECO:0000313" key="9">
    <source>
        <dbReference type="Proteomes" id="UP000557509"/>
    </source>
</evidence>